<comment type="subcellular location">
    <subcellularLocation>
        <location evidence="2">Cytoplasm</location>
    </subcellularLocation>
</comment>
<evidence type="ECO:0000256" key="9">
    <source>
        <dbReference type="ARBA" id="ARBA00022821"/>
    </source>
</evidence>
<evidence type="ECO:0000256" key="5">
    <source>
        <dbReference type="ARBA" id="ARBA00022614"/>
    </source>
</evidence>
<keyword evidence="9" id="KW-0611">Plant defense</keyword>
<keyword evidence="14" id="KW-1185">Reference proteome</keyword>
<dbReference type="GO" id="GO:0005737">
    <property type="term" value="C:cytoplasm"/>
    <property type="evidence" value="ECO:0007669"/>
    <property type="project" value="UniProtKB-SubCell"/>
</dbReference>
<feature type="domain" description="Disease resistance protein winged helix" evidence="12">
    <location>
        <begin position="401"/>
        <end position="471"/>
    </location>
</feature>
<evidence type="ECO:0000256" key="7">
    <source>
        <dbReference type="ARBA" id="ARBA00022737"/>
    </source>
</evidence>
<comment type="caution">
    <text evidence="13">The sequence shown here is derived from an EMBL/GenBank/DDBJ whole genome shotgun (WGS) entry which is preliminary data.</text>
</comment>
<keyword evidence="7" id="KW-0677">Repeat</keyword>
<dbReference type="SUPFAM" id="SSF52540">
    <property type="entry name" value="P-loop containing nucleoside triphosphate hydrolases"/>
    <property type="match status" value="1"/>
</dbReference>
<name>A0A5A7QT50_STRAF</name>
<dbReference type="FunFam" id="3.40.50.300:FF:001091">
    <property type="entry name" value="Probable disease resistance protein At1g61300"/>
    <property type="match status" value="1"/>
</dbReference>
<comment type="function">
    <text evidence="1">Confers resistance to late blight (Phytophthora infestans) races carrying the avirulence gene Avr1. Resistance proteins guard the plant against pathogens that contain an appropriate avirulence protein via an indirect interaction with this avirulence protein. That triggers a defense system including the hypersensitive response, which restricts the pathogen growth.</text>
</comment>
<dbReference type="OrthoDB" id="909160at2759"/>
<keyword evidence="8" id="KW-0547">Nucleotide-binding</keyword>
<evidence type="ECO:0000256" key="8">
    <source>
        <dbReference type="ARBA" id="ARBA00022741"/>
    </source>
</evidence>
<dbReference type="SUPFAM" id="SSF52058">
    <property type="entry name" value="L domain-like"/>
    <property type="match status" value="1"/>
</dbReference>
<reference evidence="14" key="1">
    <citation type="journal article" date="2019" name="Curr. Biol.">
        <title>Genome Sequence of Striga asiatica Provides Insight into the Evolution of Plant Parasitism.</title>
        <authorList>
            <person name="Yoshida S."/>
            <person name="Kim S."/>
            <person name="Wafula E.K."/>
            <person name="Tanskanen J."/>
            <person name="Kim Y.M."/>
            <person name="Honaas L."/>
            <person name="Yang Z."/>
            <person name="Spallek T."/>
            <person name="Conn C.E."/>
            <person name="Ichihashi Y."/>
            <person name="Cheong K."/>
            <person name="Cui S."/>
            <person name="Der J.P."/>
            <person name="Gundlach H."/>
            <person name="Jiao Y."/>
            <person name="Hori C."/>
            <person name="Ishida J.K."/>
            <person name="Kasahara H."/>
            <person name="Kiba T."/>
            <person name="Kim M.S."/>
            <person name="Koo N."/>
            <person name="Laohavisit A."/>
            <person name="Lee Y.H."/>
            <person name="Lumba S."/>
            <person name="McCourt P."/>
            <person name="Mortimer J.C."/>
            <person name="Mutuku J.M."/>
            <person name="Nomura T."/>
            <person name="Sasaki-Sekimoto Y."/>
            <person name="Seto Y."/>
            <person name="Wang Y."/>
            <person name="Wakatake T."/>
            <person name="Sakakibara H."/>
            <person name="Demura T."/>
            <person name="Yamaguchi S."/>
            <person name="Yoneyama K."/>
            <person name="Manabe R.I."/>
            <person name="Nelson D.C."/>
            <person name="Schulman A.H."/>
            <person name="Timko M.P."/>
            <person name="dePamphilis C.W."/>
            <person name="Choi D."/>
            <person name="Shirasu K."/>
        </authorList>
    </citation>
    <scope>NUCLEOTIDE SEQUENCE [LARGE SCALE GENOMIC DNA]</scope>
    <source>
        <strain evidence="14">cv. UVA1</strain>
    </source>
</reference>
<evidence type="ECO:0000313" key="14">
    <source>
        <dbReference type="Proteomes" id="UP000325081"/>
    </source>
</evidence>
<evidence type="ECO:0000256" key="1">
    <source>
        <dbReference type="ARBA" id="ARBA00002074"/>
    </source>
</evidence>
<gene>
    <name evidence="13" type="ORF">STAS_25677</name>
</gene>
<protein>
    <submittedName>
        <fullName evidence="13">Disease resistance protein</fullName>
    </submittedName>
</protein>
<evidence type="ECO:0000259" key="11">
    <source>
        <dbReference type="Pfam" id="PF00931"/>
    </source>
</evidence>
<dbReference type="InterPro" id="IPR002182">
    <property type="entry name" value="NB-ARC"/>
</dbReference>
<dbReference type="Pfam" id="PF23559">
    <property type="entry name" value="WHD_DRP"/>
    <property type="match status" value="1"/>
</dbReference>
<evidence type="ECO:0000256" key="6">
    <source>
        <dbReference type="ARBA" id="ARBA00022667"/>
    </source>
</evidence>
<dbReference type="InterPro" id="IPR042197">
    <property type="entry name" value="Apaf_helical"/>
</dbReference>
<dbReference type="PANTHER" id="PTHR23155">
    <property type="entry name" value="DISEASE RESISTANCE PROTEIN RP"/>
    <property type="match status" value="1"/>
</dbReference>
<evidence type="ECO:0000313" key="13">
    <source>
        <dbReference type="EMBL" id="GER48513.1"/>
    </source>
</evidence>
<dbReference type="GO" id="GO:0043531">
    <property type="term" value="F:ADP binding"/>
    <property type="evidence" value="ECO:0007669"/>
    <property type="project" value="InterPro"/>
</dbReference>
<dbReference type="EMBL" id="BKCP01008292">
    <property type="protein sequence ID" value="GER48513.1"/>
    <property type="molecule type" value="Genomic_DNA"/>
</dbReference>
<evidence type="ECO:0000256" key="3">
    <source>
        <dbReference type="ARBA" id="ARBA00008894"/>
    </source>
</evidence>
<evidence type="ECO:0000256" key="10">
    <source>
        <dbReference type="ARBA" id="ARBA00022840"/>
    </source>
</evidence>
<organism evidence="13 14">
    <name type="scientific">Striga asiatica</name>
    <name type="common">Asiatic witchweed</name>
    <name type="synonym">Buchnera asiatica</name>
    <dbReference type="NCBI Taxonomy" id="4170"/>
    <lineage>
        <taxon>Eukaryota</taxon>
        <taxon>Viridiplantae</taxon>
        <taxon>Streptophyta</taxon>
        <taxon>Embryophyta</taxon>
        <taxon>Tracheophyta</taxon>
        <taxon>Spermatophyta</taxon>
        <taxon>Magnoliopsida</taxon>
        <taxon>eudicotyledons</taxon>
        <taxon>Gunneridae</taxon>
        <taxon>Pentapetalae</taxon>
        <taxon>asterids</taxon>
        <taxon>lamiids</taxon>
        <taxon>Lamiales</taxon>
        <taxon>Orobanchaceae</taxon>
        <taxon>Buchnereae</taxon>
        <taxon>Striga</taxon>
    </lineage>
</organism>
<keyword evidence="5" id="KW-0433">Leucine-rich repeat</keyword>
<dbReference type="AlphaFoldDB" id="A0A5A7QT50"/>
<dbReference type="InterPro" id="IPR027417">
    <property type="entry name" value="P-loop_NTPase"/>
</dbReference>
<dbReference type="InterPro" id="IPR058922">
    <property type="entry name" value="WHD_DRP"/>
</dbReference>
<accession>A0A5A7QT50</accession>
<keyword evidence="6" id="KW-0381">Hypersensitive response</keyword>
<comment type="similarity">
    <text evidence="3">Belongs to the disease resistance NB-LRR family.</text>
</comment>
<keyword evidence="10" id="KW-0067">ATP-binding</keyword>
<dbReference type="InterPro" id="IPR032675">
    <property type="entry name" value="LRR_dom_sf"/>
</dbReference>
<dbReference type="GO" id="GO:0005524">
    <property type="term" value="F:ATP binding"/>
    <property type="evidence" value="ECO:0007669"/>
    <property type="project" value="UniProtKB-KW"/>
</dbReference>
<sequence>MAAYAALVSLMNIIEQIQHHPHPPISLDNKQVESLTVEITFLEDFLENYPTSEALESRIANAAYAVEDIIEFHVVDQILPPPRSRGPISTIDFNQRLQRVIQDFETIKRDVADVKEKSCKKSISSGSSVKSNLVRHDIMVGLDDIKLDIMDKLTGGSCSRQIIPIVGMGGIGKTTLARNVYLDSCVKHHFDVRAWATISQEYDAKEILLELLVCQKDNAGRKESMNHMSEHELGEMLYKSLVGRRYLIVLDDLWSIEAWDKLKFFFPDNDNRSRMMMTTRLSNLAFEITGTHGYTISLLDDDKSWELLCKIVFGSEPCPTEFEEIGKKIAENCKGLPLSIVVIGGLLAKSKPAHEQYWQHIAENLDSIVKTEDDKRCSKILQMSYDQLPVHLKPCFLYMGVYPEDCEIHVSNLMKLWVAEGFLKPIAGKSLEQAAEEYFNELIDRNLVFASKRGYNSKIKYCKIHDLLMNLCIRESQKHRFLFVTSLYKNHIPQNISNQRRVVIHQGTNPQMVHALKRYAPLVRSFTRKSHSVAESLNFRLMRVFNGNDRNCYYSLLSCPGLVNCRYIDSLNIPRRDITRVPLFWNLQTLIVTSGSESIEPLQIWKMPQLRHVKLDLLHLPDPDEENFILENLQKLSTVRNFKCRQGVVERLPNIKKLRLFYDERLLDWPSCRLENIECFEKLDSLSLHFPSKNRPGRDYLSENLVFPRLVKKLTLWCTGLGWEDMARKIGWLPNLEVLRLNVDAFVGPVWETVEGQFCSLKFLLVSCCMELERWKVESSHFPCLEKVVLRYLRKLKELPREIGDVMTLRSIEVEYCSDEAVICARDVVEEQGELGNEELQVFVVLSKKNEEVERLASRNFQVKIK</sequence>
<dbReference type="Gene3D" id="1.10.8.430">
    <property type="entry name" value="Helical domain of apoptotic protease-activating factors"/>
    <property type="match status" value="1"/>
</dbReference>
<dbReference type="GO" id="GO:0009626">
    <property type="term" value="P:plant-type hypersensitive response"/>
    <property type="evidence" value="ECO:0007669"/>
    <property type="project" value="UniProtKB-KW"/>
</dbReference>
<proteinExistence type="inferred from homology"/>
<dbReference type="InterPro" id="IPR036388">
    <property type="entry name" value="WH-like_DNA-bd_sf"/>
</dbReference>
<keyword evidence="4" id="KW-0963">Cytoplasm</keyword>
<feature type="domain" description="NB-ARC" evidence="11">
    <location>
        <begin position="148"/>
        <end position="315"/>
    </location>
</feature>
<evidence type="ECO:0000259" key="12">
    <source>
        <dbReference type="Pfam" id="PF23559"/>
    </source>
</evidence>
<dbReference type="PANTHER" id="PTHR23155:SF1152">
    <property type="entry name" value="AAA+ ATPASE DOMAIN-CONTAINING PROTEIN"/>
    <property type="match status" value="1"/>
</dbReference>
<dbReference type="Pfam" id="PF00931">
    <property type="entry name" value="NB-ARC"/>
    <property type="match status" value="1"/>
</dbReference>
<evidence type="ECO:0000256" key="4">
    <source>
        <dbReference type="ARBA" id="ARBA00022490"/>
    </source>
</evidence>
<dbReference type="Proteomes" id="UP000325081">
    <property type="component" value="Unassembled WGS sequence"/>
</dbReference>
<dbReference type="PRINTS" id="PR00364">
    <property type="entry name" value="DISEASERSIST"/>
</dbReference>
<dbReference type="GO" id="GO:0051607">
    <property type="term" value="P:defense response to virus"/>
    <property type="evidence" value="ECO:0007669"/>
    <property type="project" value="UniProtKB-ARBA"/>
</dbReference>
<dbReference type="Gene3D" id="1.20.5.4130">
    <property type="match status" value="1"/>
</dbReference>
<dbReference type="Gene3D" id="3.40.50.300">
    <property type="entry name" value="P-loop containing nucleotide triphosphate hydrolases"/>
    <property type="match status" value="1"/>
</dbReference>
<evidence type="ECO:0000256" key="2">
    <source>
        <dbReference type="ARBA" id="ARBA00004496"/>
    </source>
</evidence>
<dbReference type="Gene3D" id="3.80.10.10">
    <property type="entry name" value="Ribonuclease Inhibitor"/>
    <property type="match status" value="1"/>
</dbReference>
<dbReference type="FunFam" id="1.10.10.10:FF:000322">
    <property type="entry name" value="Probable disease resistance protein At1g63360"/>
    <property type="match status" value="1"/>
</dbReference>
<dbReference type="InterPro" id="IPR044974">
    <property type="entry name" value="Disease_R_plants"/>
</dbReference>
<dbReference type="Gene3D" id="1.10.10.10">
    <property type="entry name" value="Winged helix-like DNA-binding domain superfamily/Winged helix DNA-binding domain"/>
    <property type="match status" value="1"/>
</dbReference>